<proteinExistence type="predicted"/>
<dbReference type="InterPro" id="IPR019734">
    <property type="entry name" value="TPR_rpt"/>
</dbReference>
<sequence length="575" mass="66671">MTIKEKIKILFILLIFGLTLNGPSYGQKSKKDRERSEEKEILAEYQFIEGEKYFILEDYTKALGYFLKSLSNDPSKPAIHYKVAEVYAKNAEWGKAESYATQALSLNPENKYYYLLLAEIYTKQSRFSEAASLYEEMIKKIPRTHEYLFDLAQLYQFSDKPEEAIKIYNQAEQHFGKLPEITYAKQRIYLKLNKLDEAIEEGKKLVEHYPGQSEFVIKLSQIFVKHGRPEEAIPYLEALLEQDPDDANARLVLSQIYGIQNNQAKSEENLKIAFENKNLDIGSKLKLMAGYINQLPNEQVEKIARELAEKILEAHPEEANAHVINGDFFLKIKEKEKAREHYLKALELDESSFNVWLNVLQIDLELNAMNQLLKHSESALEYFPNQAIIYYYNGISNYSKKNYDEAVYSLEQGKRLAKNDANLTSAFNAQLGESYSAIKNHEKSDEAFEAALKHNPKNYGILNNYSYYLALRKEKLDIAKKMSTILVKDNPNNSTYLDTHAWVLYMAGEYKEARKYLEKALKDKNVSGTIVEHYGDVLFKLGEIDEAIEQWEKAKRKDGFSEFIDKKIADRKLYE</sequence>
<dbReference type="InterPro" id="IPR011990">
    <property type="entry name" value="TPR-like_helical_dom_sf"/>
</dbReference>
<dbReference type="PANTHER" id="PTHR12558">
    <property type="entry name" value="CELL DIVISION CYCLE 16,23,27"/>
    <property type="match status" value="1"/>
</dbReference>
<keyword evidence="1" id="KW-0802">TPR repeat</keyword>
<dbReference type="Pfam" id="PF13432">
    <property type="entry name" value="TPR_16"/>
    <property type="match status" value="2"/>
</dbReference>
<dbReference type="Proteomes" id="UP001172082">
    <property type="component" value="Unassembled WGS sequence"/>
</dbReference>
<dbReference type="SMART" id="SM00028">
    <property type="entry name" value="TPR"/>
    <property type="match status" value="10"/>
</dbReference>
<dbReference type="PROSITE" id="PS50005">
    <property type="entry name" value="TPR"/>
    <property type="match status" value="6"/>
</dbReference>
<reference evidence="2" key="1">
    <citation type="submission" date="2023-06" db="EMBL/GenBank/DDBJ databases">
        <title>Genomic of Parafulvivirga corallium.</title>
        <authorList>
            <person name="Wang G."/>
        </authorList>
    </citation>
    <scope>NUCLEOTIDE SEQUENCE</scope>
    <source>
        <strain evidence="2">BMA10</strain>
    </source>
</reference>
<feature type="repeat" description="TPR" evidence="1">
    <location>
        <begin position="425"/>
        <end position="458"/>
    </location>
</feature>
<evidence type="ECO:0000313" key="2">
    <source>
        <dbReference type="EMBL" id="MDN5201604.1"/>
    </source>
</evidence>
<feature type="repeat" description="TPR" evidence="1">
    <location>
        <begin position="213"/>
        <end position="246"/>
    </location>
</feature>
<organism evidence="2 3">
    <name type="scientific">Splendidivirga corallicola</name>
    <dbReference type="NCBI Taxonomy" id="3051826"/>
    <lineage>
        <taxon>Bacteria</taxon>
        <taxon>Pseudomonadati</taxon>
        <taxon>Bacteroidota</taxon>
        <taxon>Cytophagia</taxon>
        <taxon>Cytophagales</taxon>
        <taxon>Splendidivirgaceae</taxon>
        <taxon>Splendidivirga</taxon>
    </lineage>
</organism>
<dbReference type="SUPFAM" id="SSF48452">
    <property type="entry name" value="TPR-like"/>
    <property type="match status" value="3"/>
</dbReference>
<accession>A0ABT8KLK5</accession>
<gene>
    <name evidence="2" type="ORF">QQ008_09535</name>
</gene>
<dbReference type="Pfam" id="PF12895">
    <property type="entry name" value="ANAPC3"/>
    <property type="match status" value="2"/>
</dbReference>
<dbReference type="RefSeq" id="WP_346751632.1">
    <property type="nucleotide sequence ID" value="NZ_JAUJEA010000003.1"/>
</dbReference>
<dbReference type="Pfam" id="PF13181">
    <property type="entry name" value="TPR_8"/>
    <property type="match status" value="1"/>
</dbReference>
<keyword evidence="3" id="KW-1185">Reference proteome</keyword>
<evidence type="ECO:0000313" key="3">
    <source>
        <dbReference type="Proteomes" id="UP001172082"/>
    </source>
</evidence>
<feature type="repeat" description="TPR" evidence="1">
    <location>
        <begin position="319"/>
        <end position="352"/>
    </location>
</feature>
<feature type="repeat" description="TPR" evidence="1">
    <location>
        <begin position="111"/>
        <end position="144"/>
    </location>
</feature>
<dbReference type="PANTHER" id="PTHR12558:SF13">
    <property type="entry name" value="CELL DIVISION CYCLE PROTEIN 27 HOMOLOG"/>
    <property type="match status" value="1"/>
</dbReference>
<dbReference type="EMBL" id="JAUJEA010000003">
    <property type="protein sequence ID" value="MDN5201604.1"/>
    <property type="molecule type" value="Genomic_DNA"/>
</dbReference>
<protein>
    <submittedName>
        <fullName evidence="2">Tetratricopeptide repeat protein</fullName>
    </submittedName>
</protein>
<comment type="caution">
    <text evidence="2">The sequence shown here is derived from an EMBL/GenBank/DDBJ whole genome shotgun (WGS) entry which is preliminary data.</text>
</comment>
<feature type="repeat" description="TPR" evidence="1">
    <location>
        <begin position="43"/>
        <end position="76"/>
    </location>
</feature>
<feature type="repeat" description="TPR" evidence="1">
    <location>
        <begin position="77"/>
        <end position="110"/>
    </location>
</feature>
<evidence type="ECO:0000256" key="1">
    <source>
        <dbReference type="PROSITE-ProRule" id="PRU00339"/>
    </source>
</evidence>
<dbReference type="Gene3D" id="1.25.40.10">
    <property type="entry name" value="Tetratricopeptide repeat domain"/>
    <property type="match status" value="3"/>
</dbReference>
<name>A0ABT8KLK5_9BACT</name>